<evidence type="ECO:0000256" key="8">
    <source>
        <dbReference type="SAM" id="SignalP"/>
    </source>
</evidence>
<dbReference type="SUPFAM" id="SSF51445">
    <property type="entry name" value="(Trans)glycosidases"/>
    <property type="match status" value="1"/>
</dbReference>
<organism evidence="10">
    <name type="scientific">Vaucheria litorea</name>
    <name type="common">Yellow-green alga</name>
    <dbReference type="NCBI Taxonomy" id="109269"/>
    <lineage>
        <taxon>Eukaryota</taxon>
        <taxon>Sar</taxon>
        <taxon>Stramenopiles</taxon>
        <taxon>Ochrophyta</taxon>
        <taxon>PX clade</taxon>
        <taxon>Xanthophyceae</taxon>
        <taxon>Vaucheriales</taxon>
        <taxon>Vaucheriaceae</taxon>
        <taxon>Vaucheria</taxon>
    </lineage>
</organism>
<dbReference type="AlphaFoldDB" id="H6WB93"/>
<keyword evidence="4" id="KW-0119">Carbohydrate metabolism</keyword>
<evidence type="ECO:0000256" key="1">
    <source>
        <dbReference type="ARBA" id="ARBA00005641"/>
    </source>
</evidence>
<evidence type="ECO:0000256" key="4">
    <source>
        <dbReference type="ARBA" id="ARBA00023277"/>
    </source>
</evidence>
<reference evidence="10" key="1">
    <citation type="journal article" date="2012" name="Mol. Biol. Evol.">
        <title>Transcriptomic Evidence for the Expression of Horizontally Transferred Algal Nuclear Genes in the Photosynthetic Sea Slug, Elysia chlorotica.</title>
        <authorList>
            <person name="Pierce S.K."/>
            <person name="Fang X."/>
            <person name="Schwartz J.A."/>
            <person name="Jiang X."/>
            <person name="Zhao W."/>
            <person name="Curtis N.E."/>
            <person name="Kocot K.M."/>
            <person name="Yang B."/>
            <person name="Wang J."/>
        </authorList>
    </citation>
    <scope>NUCLEOTIDE SEQUENCE</scope>
</reference>
<comment type="similarity">
    <text evidence="1 7">Belongs to the glycosyl hydrolase 5 (cellulase A) family.</text>
</comment>
<feature type="domain" description="Glycoside hydrolase family 5" evidence="9">
    <location>
        <begin position="62"/>
        <end position="368"/>
    </location>
</feature>
<evidence type="ECO:0000256" key="6">
    <source>
        <dbReference type="ARBA" id="ARBA00023326"/>
    </source>
</evidence>
<keyword evidence="8" id="KW-0732">Signal</keyword>
<dbReference type="GO" id="GO:0030245">
    <property type="term" value="P:cellulose catabolic process"/>
    <property type="evidence" value="ECO:0007669"/>
    <property type="project" value="UniProtKB-KW"/>
</dbReference>
<name>H6WB93_VAULI</name>
<keyword evidence="6" id="KW-0624">Polysaccharide degradation</keyword>
<dbReference type="EMBL" id="JQ062412">
    <property type="protein sequence ID" value="AFA52581.1"/>
    <property type="molecule type" value="Genomic_DNA"/>
</dbReference>
<protein>
    <submittedName>
        <fullName evidence="10">Putative endogluconase</fullName>
    </submittedName>
</protein>
<keyword evidence="5 7" id="KW-0326">Glycosidase</keyword>
<dbReference type="InterPro" id="IPR001547">
    <property type="entry name" value="Glyco_hydro_5"/>
</dbReference>
<evidence type="ECO:0000313" key="10">
    <source>
        <dbReference type="EMBL" id="AFA52581.1"/>
    </source>
</evidence>
<keyword evidence="2 7" id="KW-0378">Hydrolase</keyword>
<evidence type="ECO:0000259" key="9">
    <source>
        <dbReference type="Pfam" id="PF00150"/>
    </source>
</evidence>
<dbReference type="Pfam" id="PF00150">
    <property type="entry name" value="Cellulase"/>
    <property type="match status" value="1"/>
</dbReference>
<accession>H6WB93</accession>
<sequence length="515" mass="56928">MFGIGMKLTSLACLGLSLLSPTPSHGLGEDRSLQNSNCFGEMVWSVFQGNILLNGVPFRLKGANWFGFNTSLNILHGLWGDVTMDEVLDFLAANDFNGLRIPLSLSLALDNQTKISQYQCVECTSDLSWDAIERLMDKAAERGLLVLFDFHKLADGESTELWYSDNYPEEKFIEGWVNIIEKFGSWPNFMGIDLFNEPHISATWGKGLETDWNKGAERIVQGIVEQIPTYNKLIFVEGISSGGSSTPYDEDDPANDQFWGSNFFGLYDAEVDFGTPELNKLLVYSPHIYGPDLYDHDYFNASDFPDNMPEIWEKQIGFIESLTGKAVIIGEWGGKMEGKDAILQEKWVQYMLDACISGSFYWSVTPNSGDLGGLLTESWDIPQSGDTQFFKLTLIAEAQPTPSLFTQPISGDQYCLDFGAFADNSCWTNTNSRRDISLDLGNLLVSAENKASKEISNIACNGKMNKENSVCCSAECGQCGGINCLSEVHGASNCCASLILSSEKFCTDNEAPCII</sequence>
<dbReference type="PANTHER" id="PTHR35923:SF2">
    <property type="entry name" value="ENDOGLUCANASE"/>
    <property type="match status" value="1"/>
</dbReference>
<keyword evidence="3" id="KW-0136">Cellulose degradation</keyword>
<evidence type="ECO:0000256" key="2">
    <source>
        <dbReference type="ARBA" id="ARBA00022801"/>
    </source>
</evidence>
<dbReference type="InterPro" id="IPR017853">
    <property type="entry name" value="GH"/>
</dbReference>
<feature type="signal peptide" evidence="8">
    <location>
        <begin position="1"/>
        <end position="26"/>
    </location>
</feature>
<evidence type="ECO:0000256" key="7">
    <source>
        <dbReference type="RuleBase" id="RU361153"/>
    </source>
</evidence>
<evidence type="ECO:0000256" key="5">
    <source>
        <dbReference type="ARBA" id="ARBA00023295"/>
    </source>
</evidence>
<proteinExistence type="inferred from homology"/>
<dbReference type="Gene3D" id="3.20.20.80">
    <property type="entry name" value="Glycosidases"/>
    <property type="match status" value="1"/>
</dbReference>
<feature type="chain" id="PRO_5030172768" evidence="8">
    <location>
        <begin position="27"/>
        <end position="515"/>
    </location>
</feature>
<dbReference type="PANTHER" id="PTHR35923">
    <property type="entry name" value="MAJOR EXTRACELLULAR ENDOGLUCANASE"/>
    <property type="match status" value="1"/>
</dbReference>
<evidence type="ECO:0000256" key="3">
    <source>
        <dbReference type="ARBA" id="ARBA00023001"/>
    </source>
</evidence>
<dbReference type="GO" id="GO:0004553">
    <property type="term" value="F:hydrolase activity, hydrolyzing O-glycosyl compounds"/>
    <property type="evidence" value="ECO:0007669"/>
    <property type="project" value="InterPro"/>
</dbReference>